<evidence type="ECO:0000259" key="2">
    <source>
        <dbReference type="Pfam" id="PF03061"/>
    </source>
</evidence>
<accession>A0A074N470</accession>
<proteinExistence type="predicted"/>
<protein>
    <recommendedName>
        <fullName evidence="2">Thioesterase domain-containing protein</fullName>
    </recommendedName>
</protein>
<name>A0A074N470_9SPHN</name>
<dbReference type="EMBL" id="JMIX01000008">
    <property type="protein sequence ID" value="KEO92772.1"/>
    <property type="molecule type" value="Genomic_DNA"/>
</dbReference>
<dbReference type="PATRIC" id="fig|39960.10.peg.996"/>
<dbReference type="GO" id="GO:0016289">
    <property type="term" value="F:acyl-CoA hydrolase activity"/>
    <property type="evidence" value="ECO:0007669"/>
    <property type="project" value="UniProtKB-ARBA"/>
</dbReference>
<keyword evidence="1" id="KW-0378">Hydrolase</keyword>
<dbReference type="SUPFAM" id="SSF54637">
    <property type="entry name" value="Thioesterase/thiol ester dehydrase-isomerase"/>
    <property type="match status" value="1"/>
</dbReference>
<evidence type="ECO:0000313" key="3">
    <source>
        <dbReference type="EMBL" id="KEO92772.1"/>
    </source>
</evidence>
<dbReference type="KEGG" id="elq:Ga0102493_111909"/>
<dbReference type="OrthoDB" id="9813282at2"/>
<dbReference type="InterPro" id="IPR003736">
    <property type="entry name" value="PAAI_dom"/>
</dbReference>
<evidence type="ECO:0000256" key="1">
    <source>
        <dbReference type="ARBA" id="ARBA00022801"/>
    </source>
</evidence>
<feature type="domain" description="Thioesterase" evidence="2">
    <location>
        <begin position="53"/>
        <end position="124"/>
    </location>
</feature>
<comment type="caution">
    <text evidence="3">The sequence shown here is derived from an EMBL/GenBank/DDBJ whole genome shotgun (WGS) entry which is preliminary data.</text>
</comment>
<dbReference type="CDD" id="cd03443">
    <property type="entry name" value="PaaI_thioesterase"/>
    <property type="match status" value="1"/>
</dbReference>
<dbReference type="Gene3D" id="3.10.129.10">
    <property type="entry name" value="Hotdog Thioesterase"/>
    <property type="match status" value="1"/>
</dbReference>
<dbReference type="InterPro" id="IPR006683">
    <property type="entry name" value="Thioestr_dom"/>
</dbReference>
<evidence type="ECO:0000313" key="4">
    <source>
        <dbReference type="Proteomes" id="UP000027866"/>
    </source>
</evidence>
<keyword evidence="4" id="KW-1185">Reference proteome</keyword>
<dbReference type="NCBIfam" id="TIGR00369">
    <property type="entry name" value="unchar_dom_1"/>
    <property type="match status" value="1"/>
</dbReference>
<organism evidence="3 4">
    <name type="scientific">Erythrobacter litoralis</name>
    <dbReference type="NCBI Taxonomy" id="39960"/>
    <lineage>
        <taxon>Bacteria</taxon>
        <taxon>Pseudomonadati</taxon>
        <taxon>Pseudomonadota</taxon>
        <taxon>Alphaproteobacteria</taxon>
        <taxon>Sphingomonadales</taxon>
        <taxon>Erythrobacteraceae</taxon>
        <taxon>Erythrobacter/Porphyrobacter group</taxon>
        <taxon>Erythrobacter</taxon>
    </lineage>
</organism>
<sequence>MSEAGFFPEDHHTSPHTALLGSEFVGWDEATQTATMRFTVKREMTTWRGGVQGGLVAGYLDDVMGYAYVAATGGEQAPLNLDLSMSLIRLIPEGPLIATGRVVKAGRKVVFLEGELYSEDGKLMARATSTALPTPRPSPESTGML</sequence>
<reference evidence="3 4" key="1">
    <citation type="submission" date="2014-04" db="EMBL/GenBank/DDBJ databases">
        <title>A comprehensive comparison of genomes of Erythrobacter spp. Strains.</title>
        <authorList>
            <person name="Zheng Q."/>
        </authorList>
    </citation>
    <scope>NUCLEOTIDE SEQUENCE [LARGE SCALE GENOMIC DNA]</scope>
    <source>
        <strain evidence="3 4">DSM 8509</strain>
    </source>
</reference>
<gene>
    <name evidence="3" type="ORF">EH32_13335</name>
</gene>
<dbReference type="Proteomes" id="UP000027866">
    <property type="component" value="Unassembled WGS sequence"/>
</dbReference>
<dbReference type="AlphaFoldDB" id="A0A074N470"/>
<dbReference type="InterPro" id="IPR029069">
    <property type="entry name" value="HotDog_dom_sf"/>
</dbReference>
<dbReference type="Pfam" id="PF03061">
    <property type="entry name" value="4HBT"/>
    <property type="match status" value="1"/>
</dbReference>
<dbReference type="RefSeq" id="WP_034904272.1">
    <property type="nucleotide sequence ID" value="NZ_CP017057.1"/>
</dbReference>